<sequence length="546" mass="62446">MPVHEEISLISTLFNVSLLISKIVFLYISSLLGVDSFITTGDVPISKSSSNQPDNNHLKTRLVNAKDINEIVETHGYKIREHVVTTRDGYLLVIHKLEKIQNNSYSHHHRHISSTANLSKIVYFHHGLMTNSELFVLGTNKYKTLPYLLVDLGYEVWLGNNRGNKYSRKHLKLSASDPKFWDFSLDEYSYYDIPDSLTYIKNYYHHINNNTSNNNNNNNNNNHTGSPTVLSSSTSTLTNSDLQIIYIGFSQGCSQFFASLSLYPQLNSHIKMFIGLSPAIIPQNLNHPIFKLLVNQAANDNSFLFSLFGRRAIMPSVSFWYTIFGPSLYEKVVDKSLQLLFGWTGANISQSQKEIGYPHTFSNSSVKSLLHWFQIIKAGRFQMFEETCCYGITKLSCLSHKSKQKGNRVAPFPIADHLDVPMVLFYGDNDILVDINKTKNLIVDNNHKMQDKLELVLCPGYEHMDTLWGENVYQDVFKPVLERLEKSEFSFGYNINGSNNRDSELLIEDNDRHQLNSKNLQLHENALDLDDVSLDMNNANEMKFRS</sequence>
<organism evidence="4 5">
    <name type="scientific">Candida albicans (strain WO-1)</name>
    <name type="common">Yeast</name>
    <dbReference type="NCBI Taxonomy" id="294748"/>
    <lineage>
        <taxon>Eukaryota</taxon>
        <taxon>Fungi</taxon>
        <taxon>Dikarya</taxon>
        <taxon>Ascomycota</taxon>
        <taxon>Saccharomycotina</taxon>
        <taxon>Pichiomycetes</taxon>
        <taxon>Debaryomycetaceae</taxon>
        <taxon>Candida/Lodderomyces clade</taxon>
        <taxon>Candida</taxon>
    </lineage>
</organism>
<dbReference type="OrthoDB" id="9974421at2759"/>
<keyword evidence="2" id="KW-0472">Membrane</keyword>
<gene>
    <name evidence="4" type="ORF">CAWG_00101</name>
</gene>
<dbReference type="HOGENOM" id="CLU_010974_5_0_1"/>
<dbReference type="ESTHER" id="canal-q5akz5">
    <property type="family name" value="Acidic_Lipase"/>
</dbReference>
<feature type="domain" description="Partial AB-hydrolase lipase" evidence="3">
    <location>
        <begin position="68"/>
        <end position="137"/>
    </location>
</feature>
<evidence type="ECO:0000256" key="2">
    <source>
        <dbReference type="SAM" id="Phobius"/>
    </source>
</evidence>
<dbReference type="SUPFAM" id="SSF53474">
    <property type="entry name" value="alpha/beta-Hydrolases"/>
    <property type="match status" value="1"/>
</dbReference>
<dbReference type="AlphaFoldDB" id="C4YFY9"/>
<name>C4YFY9_CANAW</name>
<dbReference type="EMBL" id="CH672346">
    <property type="protein sequence ID" value="EEQ41913.1"/>
    <property type="molecule type" value="Genomic_DNA"/>
</dbReference>
<evidence type="ECO:0000313" key="5">
    <source>
        <dbReference type="Proteomes" id="UP000001429"/>
    </source>
</evidence>
<reference evidence="4 5" key="1">
    <citation type="journal article" date="2009" name="Nature">
        <title>Evolution of pathogenicity and sexual reproduction in eight Candida genomes.</title>
        <authorList>
            <person name="Butler G."/>
            <person name="Rasmussen M.D."/>
            <person name="Lin M.F."/>
            <person name="Santos M.A."/>
            <person name="Sakthikumar S."/>
            <person name="Munro C.A."/>
            <person name="Rheinbay E."/>
            <person name="Grabherr M."/>
            <person name="Forche A."/>
            <person name="Reedy J.L."/>
            <person name="Agrafioti I."/>
            <person name="Arnaud M.B."/>
            <person name="Bates S."/>
            <person name="Brown A.J."/>
            <person name="Brunke S."/>
            <person name="Costanzo M.C."/>
            <person name="Fitzpatrick D.A."/>
            <person name="de Groot P.W."/>
            <person name="Harris D."/>
            <person name="Hoyer L.L."/>
            <person name="Hube B."/>
            <person name="Klis F.M."/>
            <person name="Kodira C."/>
            <person name="Lennard N."/>
            <person name="Logue M.E."/>
            <person name="Martin R."/>
            <person name="Neiman A.M."/>
            <person name="Nikolaou E."/>
            <person name="Quail M.A."/>
            <person name="Quinn J."/>
            <person name="Santos M.C."/>
            <person name="Schmitzberger F.F."/>
            <person name="Sherlock G."/>
            <person name="Shah P."/>
            <person name="Silverstein K.A."/>
            <person name="Skrzypek M.S."/>
            <person name="Soll D."/>
            <person name="Staggs R."/>
            <person name="Stansfield I."/>
            <person name="Stumpf M.P."/>
            <person name="Sudbery P.E."/>
            <person name="Srikantha T."/>
            <person name="Zeng Q."/>
            <person name="Berman J."/>
            <person name="Berriman M."/>
            <person name="Heitman J."/>
            <person name="Gow N.A."/>
            <person name="Lorenz M.C."/>
            <person name="Birren B.W."/>
            <person name="Kellis M."/>
            <person name="Cuomo C.A."/>
        </authorList>
    </citation>
    <scope>NUCLEOTIDE SEQUENCE [LARGE SCALE GENOMIC DNA]</scope>
    <source>
        <strain evidence="4 5">WO-1</strain>
    </source>
</reference>
<keyword evidence="5" id="KW-1185">Reference proteome</keyword>
<evidence type="ECO:0000259" key="3">
    <source>
        <dbReference type="Pfam" id="PF04083"/>
    </source>
</evidence>
<protein>
    <recommendedName>
        <fullName evidence="3">Partial AB-hydrolase lipase domain-containing protein</fullName>
    </recommendedName>
</protein>
<dbReference type="InterPro" id="IPR029058">
    <property type="entry name" value="AB_hydrolase_fold"/>
</dbReference>
<proteinExistence type="predicted"/>
<dbReference type="VEuPathDB" id="FungiDB:CAWG_00101"/>
<evidence type="ECO:0000313" key="4">
    <source>
        <dbReference type="EMBL" id="EEQ41913.1"/>
    </source>
</evidence>
<keyword evidence="2" id="KW-1133">Transmembrane helix</keyword>
<dbReference type="PANTHER" id="PTHR11005">
    <property type="entry name" value="LYSOSOMAL ACID LIPASE-RELATED"/>
    <property type="match status" value="1"/>
</dbReference>
<dbReference type="InterPro" id="IPR006693">
    <property type="entry name" value="AB_hydrolase_lipase"/>
</dbReference>
<evidence type="ECO:0000256" key="1">
    <source>
        <dbReference type="SAM" id="MobiDB-lite"/>
    </source>
</evidence>
<dbReference type="GO" id="GO:0006629">
    <property type="term" value="P:lipid metabolic process"/>
    <property type="evidence" value="ECO:0007669"/>
    <property type="project" value="InterPro"/>
</dbReference>
<accession>C4YFY9</accession>
<feature type="transmembrane region" description="Helical" evidence="2">
    <location>
        <begin position="7"/>
        <end position="28"/>
    </location>
</feature>
<keyword evidence="2" id="KW-0812">Transmembrane</keyword>
<dbReference type="Gene3D" id="3.40.50.1820">
    <property type="entry name" value="alpha/beta hydrolase"/>
    <property type="match status" value="1"/>
</dbReference>
<dbReference type="Pfam" id="PF04083">
    <property type="entry name" value="Abhydro_lipase"/>
    <property type="match status" value="1"/>
</dbReference>
<dbReference type="Proteomes" id="UP000001429">
    <property type="component" value="Chromosome 1"/>
</dbReference>
<dbReference type="OMA" id="GYPYEKY"/>
<dbReference type="PaxDb" id="5476-C4YFY9"/>
<feature type="region of interest" description="Disordered" evidence="1">
    <location>
        <begin position="211"/>
        <end position="232"/>
    </location>
</feature>